<evidence type="ECO:0000256" key="7">
    <source>
        <dbReference type="ARBA" id="ARBA00033409"/>
    </source>
</evidence>
<dbReference type="Gene3D" id="6.20.220.20">
    <property type="entry name" value="Recombination protein O, zinc-binding domain"/>
    <property type="match status" value="1"/>
</dbReference>
<evidence type="ECO:0000256" key="1">
    <source>
        <dbReference type="ARBA" id="ARBA00003065"/>
    </source>
</evidence>
<reference evidence="10" key="1">
    <citation type="submission" date="2021-01" db="EMBL/GenBank/DDBJ databases">
        <title>Whole genome shotgun sequence of Sphaerisporangium rufum NBRC 109079.</title>
        <authorList>
            <person name="Komaki H."/>
            <person name="Tamura T."/>
        </authorList>
    </citation>
    <scope>NUCLEOTIDE SEQUENCE</scope>
    <source>
        <strain evidence="10">NBRC 109079</strain>
    </source>
</reference>
<dbReference type="GO" id="GO:0006310">
    <property type="term" value="P:DNA recombination"/>
    <property type="evidence" value="ECO:0007669"/>
    <property type="project" value="UniProtKB-UniRule"/>
</dbReference>
<dbReference type="InterPro" id="IPR037278">
    <property type="entry name" value="ARFGAP/RecO"/>
</dbReference>
<dbReference type="InterPro" id="IPR003717">
    <property type="entry name" value="RecO"/>
</dbReference>
<proteinExistence type="inferred from homology"/>
<dbReference type="SUPFAM" id="SSF50249">
    <property type="entry name" value="Nucleic acid-binding proteins"/>
    <property type="match status" value="1"/>
</dbReference>
<evidence type="ECO:0000256" key="6">
    <source>
        <dbReference type="ARBA" id="ARBA00023204"/>
    </source>
</evidence>
<dbReference type="AlphaFoldDB" id="A0A919RBY4"/>
<evidence type="ECO:0000256" key="8">
    <source>
        <dbReference type="HAMAP-Rule" id="MF_00201"/>
    </source>
</evidence>
<evidence type="ECO:0000256" key="3">
    <source>
        <dbReference type="ARBA" id="ARBA00021310"/>
    </source>
</evidence>
<dbReference type="PANTHER" id="PTHR33991">
    <property type="entry name" value="DNA REPAIR PROTEIN RECO"/>
    <property type="match status" value="1"/>
</dbReference>
<keyword evidence="11" id="KW-1185">Reference proteome</keyword>
<comment type="function">
    <text evidence="1 8">Involved in DNA repair and RecF pathway recombination.</text>
</comment>
<dbReference type="InterPro" id="IPR042242">
    <property type="entry name" value="RecO_C"/>
</dbReference>
<dbReference type="HAMAP" id="MF_00201">
    <property type="entry name" value="RecO"/>
    <property type="match status" value="1"/>
</dbReference>
<organism evidence="10 11">
    <name type="scientific">Sphaerisporangium rufum</name>
    <dbReference type="NCBI Taxonomy" id="1381558"/>
    <lineage>
        <taxon>Bacteria</taxon>
        <taxon>Bacillati</taxon>
        <taxon>Actinomycetota</taxon>
        <taxon>Actinomycetes</taxon>
        <taxon>Streptosporangiales</taxon>
        <taxon>Streptosporangiaceae</taxon>
        <taxon>Sphaerisporangium</taxon>
    </lineage>
</organism>
<dbReference type="NCBIfam" id="TIGR00613">
    <property type="entry name" value="reco"/>
    <property type="match status" value="1"/>
</dbReference>
<sequence length="242" mass="26350">MHLYRDEGVVLRTQKLGEADRIVTVLTRRTGKVRGVAKGVRRTRSRFGARLEPFTHVDVQLHTGRSLDVITQVETIRPYGEALVADYPRYTAGTAMLETADRLTMGEKEPALRQFLLLVGGLRTLAEGGHEARLVLDAYFLRSLAVAGYAPALDSCARCSTPAIRAFAIPAGGVVCGGCRPAGAAVPAAETIGLMIALTRGDWDTADAAEPRHRAECSGLVAAYLQWHLEHGIRSLRHVERR</sequence>
<dbReference type="Pfam" id="PF02565">
    <property type="entry name" value="RecO_C"/>
    <property type="match status" value="1"/>
</dbReference>
<dbReference type="InterPro" id="IPR022572">
    <property type="entry name" value="DNA_rep/recomb_RecO_N"/>
</dbReference>
<dbReference type="Gene3D" id="1.20.1440.120">
    <property type="entry name" value="Recombination protein O, C-terminal domain"/>
    <property type="match status" value="1"/>
</dbReference>
<dbReference type="InterPro" id="IPR012340">
    <property type="entry name" value="NA-bd_OB-fold"/>
</dbReference>
<evidence type="ECO:0000313" key="10">
    <source>
        <dbReference type="EMBL" id="GII81172.1"/>
    </source>
</evidence>
<keyword evidence="6 8" id="KW-0234">DNA repair</keyword>
<name>A0A919RBY4_9ACTN</name>
<keyword evidence="4 8" id="KW-0227">DNA damage</keyword>
<accession>A0A919RBY4</accession>
<dbReference type="GO" id="GO:0006302">
    <property type="term" value="P:double-strand break repair"/>
    <property type="evidence" value="ECO:0007669"/>
    <property type="project" value="TreeGrafter"/>
</dbReference>
<comment type="caution">
    <text evidence="10">The sequence shown here is derived from an EMBL/GenBank/DDBJ whole genome shotgun (WGS) entry which is preliminary data.</text>
</comment>
<dbReference type="Proteomes" id="UP000655287">
    <property type="component" value="Unassembled WGS sequence"/>
</dbReference>
<evidence type="ECO:0000256" key="2">
    <source>
        <dbReference type="ARBA" id="ARBA00007452"/>
    </source>
</evidence>
<dbReference type="SUPFAM" id="SSF57863">
    <property type="entry name" value="ArfGap/RecO-like zinc finger"/>
    <property type="match status" value="1"/>
</dbReference>
<comment type="similarity">
    <text evidence="2 8">Belongs to the RecO family.</text>
</comment>
<dbReference type="GO" id="GO:0043590">
    <property type="term" value="C:bacterial nucleoid"/>
    <property type="evidence" value="ECO:0007669"/>
    <property type="project" value="TreeGrafter"/>
</dbReference>
<dbReference type="EMBL" id="BOOU01000089">
    <property type="protein sequence ID" value="GII81172.1"/>
    <property type="molecule type" value="Genomic_DNA"/>
</dbReference>
<dbReference type="PANTHER" id="PTHR33991:SF1">
    <property type="entry name" value="DNA REPAIR PROTEIN RECO"/>
    <property type="match status" value="1"/>
</dbReference>
<feature type="domain" description="DNA replication/recombination mediator RecO N-terminal" evidence="9">
    <location>
        <begin position="1"/>
        <end position="79"/>
    </location>
</feature>
<gene>
    <name evidence="8 10" type="primary">recO</name>
    <name evidence="10" type="ORF">Sru01_61540</name>
</gene>
<protein>
    <recommendedName>
        <fullName evidence="3 8">DNA repair protein RecO</fullName>
    </recommendedName>
    <alternativeName>
        <fullName evidence="7 8">Recombination protein O</fullName>
    </alternativeName>
</protein>
<keyword evidence="5 8" id="KW-0233">DNA recombination</keyword>
<evidence type="ECO:0000256" key="5">
    <source>
        <dbReference type="ARBA" id="ARBA00023172"/>
    </source>
</evidence>
<dbReference type="Pfam" id="PF11967">
    <property type="entry name" value="RecO_N"/>
    <property type="match status" value="1"/>
</dbReference>
<dbReference type="RefSeq" id="WP_203993041.1">
    <property type="nucleotide sequence ID" value="NZ_BOOU01000089.1"/>
</dbReference>
<evidence type="ECO:0000259" key="9">
    <source>
        <dbReference type="Pfam" id="PF11967"/>
    </source>
</evidence>
<evidence type="ECO:0000313" key="11">
    <source>
        <dbReference type="Proteomes" id="UP000655287"/>
    </source>
</evidence>
<evidence type="ECO:0000256" key="4">
    <source>
        <dbReference type="ARBA" id="ARBA00022763"/>
    </source>
</evidence>
<dbReference type="Gene3D" id="2.40.50.140">
    <property type="entry name" value="Nucleic acid-binding proteins"/>
    <property type="match status" value="1"/>
</dbReference>